<evidence type="ECO:0000313" key="1">
    <source>
        <dbReference type="EMBL" id="KIJ88215.1"/>
    </source>
</evidence>
<reference evidence="1 2" key="1">
    <citation type="submission" date="2014-12" db="EMBL/GenBank/DDBJ databases">
        <title>Whole genome sequence of Candidatus Rickettsia asemboensis strain NMRCii isolated from cat fleas in west Kenya.</title>
        <authorList>
            <person name="Jima D."/>
            <person name="Luce-Fedrow A."/>
            <person name="Yang Y."/>
            <person name="Maina A.N."/>
            <person name="Snesrud E.C."/>
            <person name="Jarman R.G."/>
            <person name="Richards A.L."/>
            <person name="Hang J."/>
        </authorList>
    </citation>
    <scope>NUCLEOTIDE SEQUENCE [LARGE SCALE GENOMIC DNA]</scope>
    <source>
        <strain evidence="1 2">NMRCii</strain>
    </source>
</reference>
<dbReference type="Proteomes" id="UP000031952">
    <property type="component" value="Unassembled WGS sequence"/>
</dbReference>
<evidence type="ECO:0000313" key="2">
    <source>
        <dbReference type="Proteomes" id="UP000031952"/>
    </source>
</evidence>
<protein>
    <submittedName>
        <fullName evidence="1">Uncharacterized protein</fullName>
    </submittedName>
</protein>
<accession>A0A0C2RBK5</accession>
<keyword evidence="2" id="KW-1185">Reference proteome</keyword>
<gene>
    <name evidence="1" type="ORF">SB78_07020</name>
</gene>
<organism evidence="1 2">
    <name type="scientific">Rickettsia asembonensis</name>
    <dbReference type="NCBI Taxonomy" id="1068590"/>
    <lineage>
        <taxon>Bacteria</taxon>
        <taxon>Pseudomonadati</taxon>
        <taxon>Pseudomonadota</taxon>
        <taxon>Alphaproteobacteria</taxon>
        <taxon>Rickettsiales</taxon>
        <taxon>Rickettsiaceae</taxon>
        <taxon>Rickettsieae</taxon>
        <taxon>Rickettsia</taxon>
        <taxon>spotted fever group</taxon>
    </lineage>
</organism>
<dbReference type="AlphaFoldDB" id="A0A0C2RBK5"/>
<comment type="caution">
    <text evidence="1">The sequence shown here is derived from an EMBL/GenBank/DDBJ whole genome shotgun (WGS) entry which is preliminary data.</text>
</comment>
<dbReference type="EMBL" id="JWSW01000087">
    <property type="protein sequence ID" value="KIJ88215.1"/>
    <property type="molecule type" value="Genomic_DNA"/>
</dbReference>
<name>A0A0C2RBK5_9RICK</name>
<sequence>MFLIPFRTKPFYHNYKNIGFKETIIIEYELLNSDKNMVKYWLMLINTSNIKEELEKLMEYLSASLNLKFTYIYF</sequence>
<proteinExistence type="predicted"/>